<gene>
    <name evidence="1" type="ORF">GGX14DRAFT_571890</name>
</gene>
<evidence type="ECO:0000313" key="2">
    <source>
        <dbReference type="Proteomes" id="UP001219525"/>
    </source>
</evidence>
<organism evidence="1 2">
    <name type="scientific">Mycena pura</name>
    <dbReference type="NCBI Taxonomy" id="153505"/>
    <lineage>
        <taxon>Eukaryota</taxon>
        <taxon>Fungi</taxon>
        <taxon>Dikarya</taxon>
        <taxon>Basidiomycota</taxon>
        <taxon>Agaricomycotina</taxon>
        <taxon>Agaricomycetes</taxon>
        <taxon>Agaricomycetidae</taxon>
        <taxon>Agaricales</taxon>
        <taxon>Marasmiineae</taxon>
        <taxon>Mycenaceae</taxon>
        <taxon>Mycena</taxon>
    </lineage>
</organism>
<dbReference type="AlphaFoldDB" id="A0AAD6Y9K6"/>
<comment type="caution">
    <text evidence="1">The sequence shown here is derived from an EMBL/GenBank/DDBJ whole genome shotgun (WGS) entry which is preliminary data.</text>
</comment>
<sequence length="370" mass="39351">MWKIRVNNSLTSLSHQSKLPQLGAMQAPLSHSEQTDKSRCLCVDKVSGLLPCGRITVTWAPASADTAPPTTALLSAHQWFSSANDIDLQPNKVSFQRPSSLGTPGFKITLLSKAEPTRALASSAAFVVAPALIAMVTTTLKPALSHRCRRHVRIDVQVGHADQRQQQRECGASTGCGAHTHDSSTPAAPFKIAKTSIYPVFPSAPSASVSGMRPMPVPTANASARLTPFNRLQRLPSRRATPRTPTATVAATLALKLMPHVGVDCHVCVDVDVDVGAAYQRQTSMALGYGGGSEYAVSAVASHADVFGTPEMLVGQRHTPPVAVAEPSGVHVGLIEDSESDAEMTTWWHPLSHWLLAAYSLASTISNLYS</sequence>
<reference evidence="1" key="1">
    <citation type="submission" date="2023-03" db="EMBL/GenBank/DDBJ databases">
        <title>Massive genome expansion in bonnet fungi (Mycena s.s.) driven by repeated elements and novel gene families across ecological guilds.</title>
        <authorList>
            <consortium name="Lawrence Berkeley National Laboratory"/>
            <person name="Harder C.B."/>
            <person name="Miyauchi S."/>
            <person name="Viragh M."/>
            <person name="Kuo A."/>
            <person name="Thoen E."/>
            <person name="Andreopoulos B."/>
            <person name="Lu D."/>
            <person name="Skrede I."/>
            <person name="Drula E."/>
            <person name="Henrissat B."/>
            <person name="Morin E."/>
            <person name="Kohler A."/>
            <person name="Barry K."/>
            <person name="LaButti K."/>
            <person name="Morin E."/>
            <person name="Salamov A."/>
            <person name="Lipzen A."/>
            <person name="Mereny Z."/>
            <person name="Hegedus B."/>
            <person name="Baldrian P."/>
            <person name="Stursova M."/>
            <person name="Weitz H."/>
            <person name="Taylor A."/>
            <person name="Grigoriev I.V."/>
            <person name="Nagy L.G."/>
            <person name="Martin F."/>
            <person name="Kauserud H."/>
        </authorList>
    </citation>
    <scope>NUCLEOTIDE SEQUENCE</scope>
    <source>
        <strain evidence="1">9144</strain>
    </source>
</reference>
<name>A0AAD6Y9K6_9AGAR</name>
<evidence type="ECO:0000313" key="1">
    <source>
        <dbReference type="EMBL" id="KAJ7200879.1"/>
    </source>
</evidence>
<dbReference type="EMBL" id="JARJCW010000061">
    <property type="protein sequence ID" value="KAJ7200879.1"/>
    <property type="molecule type" value="Genomic_DNA"/>
</dbReference>
<keyword evidence="2" id="KW-1185">Reference proteome</keyword>
<accession>A0AAD6Y9K6</accession>
<proteinExistence type="predicted"/>
<dbReference type="Proteomes" id="UP001219525">
    <property type="component" value="Unassembled WGS sequence"/>
</dbReference>
<protein>
    <submittedName>
        <fullName evidence="1">Uncharacterized protein</fullName>
    </submittedName>
</protein>